<reference evidence="3 4" key="1">
    <citation type="submission" date="2019-01" db="EMBL/GenBank/DDBJ databases">
        <authorList>
            <person name="Chen W.-M."/>
        </authorList>
    </citation>
    <scope>NUCLEOTIDE SEQUENCE [LARGE SCALE GENOMIC DNA]</scope>
    <source>
        <strain evidence="3 4">CCP-6</strain>
    </source>
</reference>
<proteinExistence type="predicted"/>
<protein>
    <submittedName>
        <fullName evidence="3">Uncharacterized protein</fullName>
    </submittedName>
</protein>
<evidence type="ECO:0000313" key="4">
    <source>
        <dbReference type="Proteomes" id="UP000282957"/>
    </source>
</evidence>
<dbReference type="AlphaFoldDB" id="A0A437LVG3"/>
<name>A0A437LVG3_9PROT</name>
<evidence type="ECO:0000256" key="2">
    <source>
        <dbReference type="SAM" id="MobiDB-lite"/>
    </source>
</evidence>
<evidence type="ECO:0000313" key="3">
    <source>
        <dbReference type="EMBL" id="RVT89293.1"/>
    </source>
</evidence>
<dbReference type="EMBL" id="SACL01000021">
    <property type="protein sequence ID" value="RVT89293.1"/>
    <property type="molecule type" value="Genomic_DNA"/>
</dbReference>
<keyword evidence="4" id="KW-1185">Reference proteome</keyword>
<feature type="region of interest" description="Disordered" evidence="2">
    <location>
        <begin position="202"/>
        <end position="223"/>
    </location>
</feature>
<feature type="coiled-coil region" evidence="1">
    <location>
        <begin position="77"/>
        <end position="104"/>
    </location>
</feature>
<dbReference type="RefSeq" id="WP_127790424.1">
    <property type="nucleotide sequence ID" value="NZ_SACL01000021.1"/>
</dbReference>
<evidence type="ECO:0000256" key="1">
    <source>
        <dbReference type="SAM" id="Coils"/>
    </source>
</evidence>
<comment type="caution">
    <text evidence="3">The sequence shown here is derived from an EMBL/GenBank/DDBJ whole genome shotgun (WGS) entry which is preliminary data.</text>
</comment>
<accession>A0A437LVG3</accession>
<gene>
    <name evidence="3" type="ORF">EOD42_25465</name>
</gene>
<sequence length="306" mass="34574">MKPITPLTEVIQRFGLDQLDPLPDHAFDLKRHTFIWDRNGLPQYGTRTQSAMYRLANQWRYTEASLSFLTDATLGGLRDKEAAFDEMQAAYDRSRQEAQDWRDRYCAADMLAGTYGGSLVVALNTLIVVYRGDLDVPDEKPEDKVANEKIGELIGGHSLGGVLWAAANNTRHWPEWSVEEAIPWRLQRERYERDKLIARGYAIEEKKKPNPEAPPKKERPRQSEYSLPVLKAALGPPFDAVDHIGFGCGAHVIKRLAGPDGDFNTISRRLFDYAKALEDHYGEPKPEDPMEDVRRRVARLKGGGGG</sequence>
<feature type="compositionally biased region" description="Basic and acidic residues" evidence="2">
    <location>
        <begin position="202"/>
        <end position="222"/>
    </location>
</feature>
<keyword evidence="1" id="KW-0175">Coiled coil</keyword>
<organism evidence="3 4">
    <name type="scientific">Rhodovarius crocodyli</name>
    <dbReference type="NCBI Taxonomy" id="1979269"/>
    <lineage>
        <taxon>Bacteria</taxon>
        <taxon>Pseudomonadati</taxon>
        <taxon>Pseudomonadota</taxon>
        <taxon>Alphaproteobacteria</taxon>
        <taxon>Acetobacterales</taxon>
        <taxon>Roseomonadaceae</taxon>
        <taxon>Rhodovarius</taxon>
    </lineage>
</organism>
<dbReference type="Proteomes" id="UP000282957">
    <property type="component" value="Unassembled WGS sequence"/>
</dbReference>